<feature type="compositionally biased region" description="Low complexity" evidence="1">
    <location>
        <begin position="718"/>
        <end position="727"/>
    </location>
</feature>
<proteinExistence type="predicted"/>
<feature type="compositionally biased region" description="Basic and acidic residues" evidence="1">
    <location>
        <begin position="206"/>
        <end position="226"/>
    </location>
</feature>
<evidence type="ECO:0008006" key="4">
    <source>
        <dbReference type="Google" id="ProtNLM"/>
    </source>
</evidence>
<comment type="caution">
    <text evidence="2">The sequence shown here is derived from an EMBL/GenBank/DDBJ whole genome shotgun (WGS) entry which is preliminary data.</text>
</comment>
<evidence type="ECO:0000313" key="3">
    <source>
        <dbReference type="Proteomes" id="UP000221165"/>
    </source>
</evidence>
<feature type="compositionally biased region" description="Acidic residues" evidence="1">
    <location>
        <begin position="520"/>
        <end position="529"/>
    </location>
</feature>
<accession>A0A2C6L4Q1</accession>
<feature type="region of interest" description="Disordered" evidence="1">
    <location>
        <begin position="459"/>
        <end position="551"/>
    </location>
</feature>
<dbReference type="Proteomes" id="UP000221165">
    <property type="component" value="Unassembled WGS sequence"/>
</dbReference>
<feature type="compositionally biased region" description="Polar residues" evidence="1">
    <location>
        <begin position="315"/>
        <end position="330"/>
    </location>
</feature>
<dbReference type="GeneID" id="94426305"/>
<feature type="compositionally biased region" description="Low complexity" evidence="1">
    <location>
        <begin position="228"/>
        <end position="239"/>
    </location>
</feature>
<evidence type="ECO:0000313" key="2">
    <source>
        <dbReference type="EMBL" id="PHJ23249.1"/>
    </source>
</evidence>
<gene>
    <name evidence="2" type="ORF">CSUI_002895</name>
</gene>
<dbReference type="VEuPathDB" id="ToxoDB:CSUI_002895"/>
<feature type="region of interest" description="Disordered" evidence="1">
    <location>
        <begin position="976"/>
        <end position="1013"/>
    </location>
</feature>
<feature type="compositionally biased region" description="Low complexity" evidence="1">
    <location>
        <begin position="304"/>
        <end position="314"/>
    </location>
</feature>
<dbReference type="OrthoDB" id="332961at2759"/>
<evidence type="ECO:0000256" key="1">
    <source>
        <dbReference type="SAM" id="MobiDB-lite"/>
    </source>
</evidence>
<feature type="compositionally biased region" description="Acidic residues" evidence="1">
    <location>
        <begin position="863"/>
        <end position="878"/>
    </location>
</feature>
<reference evidence="2 3" key="1">
    <citation type="journal article" date="2017" name="Int. J. Parasitol.">
        <title>The genome of the protozoan parasite Cystoisospora suis and a reverse vaccinology approach to identify vaccine candidates.</title>
        <authorList>
            <person name="Palmieri N."/>
            <person name="Shrestha A."/>
            <person name="Ruttkowski B."/>
            <person name="Beck T."/>
            <person name="Vogl C."/>
            <person name="Tomley F."/>
            <person name="Blake D.P."/>
            <person name="Joachim A."/>
        </authorList>
    </citation>
    <scope>NUCLEOTIDE SEQUENCE [LARGE SCALE GENOMIC DNA]</scope>
    <source>
        <strain evidence="2 3">Wien I</strain>
    </source>
</reference>
<dbReference type="RefSeq" id="XP_067924925.1">
    <property type="nucleotide sequence ID" value="XM_068063094.1"/>
</dbReference>
<sequence length="1179" mass="130270">MEALEDTVLDHVASFLFINELTVLRMLSKTLNARVASTKSMQRLMRQPRSMVFPAQWGGPTKVLSEKERMMDEDDRREEKQSVTVPLAAGGQTSREVVSSSTVAGVSDSTSPSFNFLRCFLRLPTPLPMLQHLTLHAPGGDVFPLSLLRTYRLILRVCAPSLTSLCVIDFFCTSVVEDNNAKFGDFGSRDPFSIFTRGSDGAGENGKGRGDEVPSTGDLRENRWSNREAASSDDSPAESLTSGDPPAVCVYEKYHAAGTYETFDTSLVFPALHTLTVLNESDWSYHVPYPTPFHCLLLGEPPRSRGSSGSTSTTAQQAVACQDCSSTSSRNEGDSPVHSTRRSGSGYPALKELLFYEFSPRGFNILKKFLMQEDIRTLESLAVGAWQTGTVSLLLSFMVEQNDEPVRRFRRLKKLTIHGAKFIWPDDEWWWFYDSGWFPVAKEWRDLFAQEEAMARRRGLMRKTGRKGEVTERGLRRRRRSNGLGSRRTRGDRGEVDGGAGEHSGSLYSEESGSESERSESDEDEDEDLPSTGGIMESGQGVSAEGQGEQGSGDALAALKKLPRLREVVLQGFVGVFTSDFADDCIRFFSGTFPRATVAVEGELVVALHLLLELAARDSPVFFRERRDKLVRMLRRQQSRRKEGRRTRDDEPADPVLEAGGGTSPDGHPDSSSGHPPEFTEEGSVTSTRVEIDSSEEGQRAQGGNRLDQEDSDNAERGSSSSGSSSSEDALFSLDEFRLTDREGIFLTDAGKDLLVRCLEAGMVESVYVLVDYSHWDSVHLEVLPFHAECVKVYIDQLTEWEGECSTTSDYPDRGEDWGLPAFSVYHRVADGDTFSQDYLDLVTTFRRALFDMNPMLWQYKDDEESQHDTDGDAEDPVSEVKDVTGAGEQHSCGPQDAGASSMVKTAGSAAPEEEEERSEEPGSSGSGRGDRTGEDRRADQSPARPVPAGSLDPDAIGSPPAVAAEQSCGLSLLPASCSTPSSGSGRDNNSEAEEENTTSGYEEAEGRQQDEFFDDRREVRLAALPVRFPNIVGLMMPPYTPEDAWPVDDVIKIAEVYKDQAQVLCLKNCTKISLEAPEADLLPMMARDFAAITRVCLPTLRVIDYRVYRSFCWEDEMGVTAPEFLVPPFLLEFLEQHPEFSLVKRLDAPPVADATVLMGTGRAKCRLTAFIWMKRSSL</sequence>
<feature type="region of interest" description="Disordered" evidence="1">
    <location>
        <begin position="863"/>
        <end position="964"/>
    </location>
</feature>
<feature type="region of interest" description="Disordered" evidence="1">
    <location>
        <begin position="300"/>
        <end position="343"/>
    </location>
</feature>
<organism evidence="2 3">
    <name type="scientific">Cystoisospora suis</name>
    <dbReference type="NCBI Taxonomy" id="483139"/>
    <lineage>
        <taxon>Eukaryota</taxon>
        <taxon>Sar</taxon>
        <taxon>Alveolata</taxon>
        <taxon>Apicomplexa</taxon>
        <taxon>Conoidasida</taxon>
        <taxon>Coccidia</taxon>
        <taxon>Eucoccidiorida</taxon>
        <taxon>Eimeriorina</taxon>
        <taxon>Sarcocystidae</taxon>
        <taxon>Cystoisospora</taxon>
    </lineage>
</organism>
<dbReference type="AlphaFoldDB" id="A0A2C6L4Q1"/>
<protein>
    <recommendedName>
        <fullName evidence="4">F-box domain-containing protein</fullName>
    </recommendedName>
</protein>
<feature type="region of interest" description="Disordered" evidence="1">
    <location>
        <begin position="197"/>
        <end position="243"/>
    </location>
</feature>
<keyword evidence="3" id="KW-1185">Reference proteome</keyword>
<feature type="compositionally biased region" description="Basic and acidic residues" evidence="1">
    <location>
        <begin position="929"/>
        <end position="940"/>
    </location>
</feature>
<feature type="region of interest" description="Disordered" evidence="1">
    <location>
        <begin position="635"/>
        <end position="728"/>
    </location>
</feature>
<dbReference type="EMBL" id="MIGC01001232">
    <property type="protein sequence ID" value="PHJ23249.1"/>
    <property type="molecule type" value="Genomic_DNA"/>
</dbReference>
<feature type="compositionally biased region" description="Polar residues" evidence="1">
    <location>
        <begin position="977"/>
        <end position="988"/>
    </location>
</feature>
<feature type="compositionally biased region" description="Basic residues" evidence="1">
    <location>
        <begin position="635"/>
        <end position="645"/>
    </location>
</feature>
<name>A0A2C6L4Q1_9APIC</name>